<gene>
    <name evidence="1" type="ORF">HID58_068231</name>
</gene>
<dbReference type="Proteomes" id="UP000824890">
    <property type="component" value="Unassembled WGS sequence"/>
</dbReference>
<organism evidence="1 2">
    <name type="scientific">Brassica napus</name>
    <name type="common">Rape</name>
    <dbReference type="NCBI Taxonomy" id="3708"/>
    <lineage>
        <taxon>Eukaryota</taxon>
        <taxon>Viridiplantae</taxon>
        <taxon>Streptophyta</taxon>
        <taxon>Embryophyta</taxon>
        <taxon>Tracheophyta</taxon>
        <taxon>Spermatophyta</taxon>
        <taxon>Magnoliopsida</taxon>
        <taxon>eudicotyledons</taxon>
        <taxon>Gunneridae</taxon>
        <taxon>Pentapetalae</taxon>
        <taxon>rosids</taxon>
        <taxon>malvids</taxon>
        <taxon>Brassicales</taxon>
        <taxon>Brassicaceae</taxon>
        <taxon>Brassiceae</taxon>
        <taxon>Brassica</taxon>
    </lineage>
</organism>
<proteinExistence type="predicted"/>
<protein>
    <submittedName>
        <fullName evidence="1">Uncharacterized protein</fullName>
    </submittedName>
</protein>
<dbReference type="EMBL" id="JAGKQM010000015">
    <property type="protein sequence ID" value="KAH0880837.1"/>
    <property type="molecule type" value="Genomic_DNA"/>
</dbReference>
<evidence type="ECO:0000313" key="1">
    <source>
        <dbReference type="EMBL" id="KAH0880837.1"/>
    </source>
</evidence>
<keyword evidence="2" id="KW-1185">Reference proteome</keyword>
<reference evidence="1 2" key="1">
    <citation type="submission" date="2021-05" db="EMBL/GenBank/DDBJ databases">
        <title>Genome Assembly of Synthetic Allotetraploid Brassica napus Reveals Homoeologous Exchanges between Subgenomes.</title>
        <authorList>
            <person name="Davis J.T."/>
        </authorList>
    </citation>
    <scope>NUCLEOTIDE SEQUENCE [LARGE SCALE GENOMIC DNA]</scope>
    <source>
        <strain evidence="2">cv. Da-Ae</strain>
        <tissue evidence="1">Seedling</tissue>
    </source>
</reference>
<evidence type="ECO:0000313" key="2">
    <source>
        <dbReference type="Proteomes" id="UP000824890"/>
    </source>
</evidence>
<name>A0ABQ7ZLB1_BRANA</name>
<sequence>MVLTASGEGTSLDNSVPCSYVKVKYMDDIAMVMGRVICLWQGEWKKNREHEWHFFLDQTDFGFRCNPTLGCKEYNTYRYRSGGEKLASGPLELAERNNTKARDPNSDANSWQQMMKLALTSKPKGVGTSNGCEREKETSFEGSITEEEMWGRRRRTQSLHLRQTPTTRVKWYPRHHYSGVSMPANRTFTGVPSKLNHLRGVPGPHNTRAIKNTYSQTLLPCGERRRTRSLHLRQTPTTSVKWYPRHHYSGVSMPANRTFTDVPSKLSHPRGVPGPHNTRAIENTYSQTLLPVSTFSQVQTITCSSSYTPAKKQPRRKGIVTGRTAISMDRSAVKRAPLNNRDKL</sequence>
<comment type="caution">
    <text evidence="1">The sequence shown here is derived from an EMBL/GenBank/DDBJ whole genome shotgun (WGS) entry which is preliminary data.</text>
</comment>
<accession>A0ABQ7ZLB1</accession>